<comment type="subcellular location">
    <subcellularLocation>
        <location evidence="1">Nucleus</location>
    </subcellularLocation>
</comment>
<dbReference type="GO" id="GO:0046982">
    <property type="term" value="F:protein heterodimerization activity"/>
    <property type="evidence" value="ECO:0007669"/>
    <property type="project" value="UniProtKB-ARBA"/>
</dbReference>
<dbReference type="AlphaFoldDB" id="A0A8X8CSB6"/>
<dbReference type="Proteomes" id="UP000886885">
    <property type="component" value="Chromosome 5D"/>
</dbReference>
<evidence type="ECO:0000256" key="4">
    <source>
        <dbReference type="ARBA" id="ARBA00023163"/>
    </source>
</evidence>
<keyword evidence="4" id="KW-0804">Transcription</keyword>
<dbReference type="PANTHER" id="PTHR45764">
    <property type="entry name" value="BZIP TRANSCRIPTION FACTOR 44"/>
    <property type="match status" value="1"/>
</dbReference>
<keyword evidence="5" id="KW-0539">Nucleus</keyword>
<dbReference type="PROSITE" id="PS50217">
    <property type="entry name" value="BZIP"/>
    <property type="match status" value="1"/>
</dbReference>
<dbReference type="GO" id="GO:0005634">
    <property type="term" value="C:nucleus"/>
    <property type="evidence" value="ECO:0007669"/>
    <property type="project" value="UniProtKB-SubCell"/>
</dbReference>
<evidence type="ECO:0000256" key="3">
    <source>
        <dbReference type="ARBA" id="ARBA00023125"/>
    </source>
</evidence>
<evidence type="ECO:0000256" key="2">
    <source>
        <dbReference type="ARBA" id="ARBA00023015"/>
    </source>
</evidence>
<comment type="caution">
    <text evidence="8">The sequence shown here is derived from an EMBL/GenBank/DDBJ whole genome shotgun (WGS) entry which is preliminary data.</text>
</comment>
<feature type="domain" description="BZIP" evidence="7">
    <location>
        <begin position="29"/>
        <end position="92"/>
    </location>
</feature>
<dbReference type="GO" id="GO:0000976">
    <property type="term" value="F:transcription cis-regulatory region binding"/>
    <property type="evidence" value="ECO:0007669"/>
    <property type="project" value="TreeGrafter"/>
</dbReference>
<dbReference type="EMBL" id="JAAWWB010000010">
    <property type="protein sequence ID" value="KAG6773901.1"/>
    <property type="molecule type" value="Genomic_DNA"/>
</dbReference>
<protein>
    <recommendedName>
        <fullName evidence="7">BZIP domain-containing protein</fullName>
    </recommendedName>
</protein>
<dbReference type="FunFam" id="1.20.5.170:FF:000020">
    <property type="entry name" value="BZIP transcription factor"/>
    <property type="match status" value="1"/>
</dbReference>
<dbReference type="PROSITE" id="PS00036">
    <property type="entry name" value="BZIP_BASIC"/>
    <property type="match status" value="1"/>
</dbReference>
<organism evidence="8 9">
    <name type="scientific">Populus tomentosa</name>
    <name type="common">Chinese white poplar</name>
    <dbReference type="NCBI Taxonomy" id="118781"/>
    <lineage>
        <taxon>Eukaryota</taxon>
        <taxon>Viridiplantae</taxon>
        <taxon>Streptophyta</taxon>
        <taxon>Embryophyta</taxon>
        <taxon>Tracheophyta</taxon>
        <taxon>Spermatophyta</taxon>
        <taxon>Magnoliopsida</taxon>
        <taxon>eudicotyledons</taxon>
        <taxon>Gunneridae</taxon>
        <taxon>Pentapetalae</taxon>
        <taxon>rosids</taxon>
        <taxon>fabids</taxon>
        <taxon>Malpighiales</taxon>
        <taxon>Salicaceae</taxon>
        <taxon>Saliceae</taxon>
        <taxon>Populus</taxon>
    </lineage>
</organism>
<feature type="region of interest" description="Disordered" evidence="6">
    <location>
        <begin position="1"/>
        <end position="58"/>
    </location>
</feature>
<dbReference type="CDD" id="cd14702">
    <property type="entry name" value="bZIP_plant_GBF1"/>
    <property type="match status" value="1"/>
</dbReference>
<sequence length="208" mass="23211">MASSSGAYSGSTAMLRNSSSEEDPQHIMDLRKRKRMLSNRESARRSRMKKQKHLDDLTGQLGQLARENNEILTRMNAISQLYMHIEAENSILRAQMAELSHRLGSLNEIIEYANFSAGLFEPEDAVASVSATSHQIGGGFFMNPWNNAKDVKVVAGSNFEKIVTGRGELIYVMIGEITSFNGLLTSKGNFVRCARKLMQKKSVHVDEK</sequence>
<evidence type="ECO:0000259" key="7">
    <source>
        <dbReference type="PROSITE" id="PS50217"/>
    </source>
</evidence>
<evidence type="ECO:0000256" key="1">
    <source>
        <dbReference type="ARBA" id="ARBA00004123"/>
    </source>
</evidence>
<evidence type="ECO:0000256" key="6">
    <source>
        <dbReference type="SAM" id="MobiDB-lite"/>
    </source>
</evidence>
<dbReference type="OrthoDB" id="551672at2759"/>
<dbReference type="Pfam" id="PF00170">
    <property type="entry name" value="bZIP_1"/>
    <property type="match status" value="1"/>
</dbReference>
<dbReference type="InterPro" id="IPR045314">
    <property type="entry name" value="bZIP_plant_GBF1"/>
</dbReference>
<dbReference type="SMART" id="SM00338">
    <property type="entry name" value="BRLZ"/>
    <property type="match status" value="1"/>
</dbReference>
<dbReference type="GO" id="GO:0003700">
    <property type="term" value="F:DNA-binding transcription factor activity"/>
    <property type="evidence" value="ECO:0007669"/>
    <property type="project" value="InterPro"/>
</dbReference>
<reference evidence="8" key="1">
    <citation type="journal article" date="2020" name="bioRxiv">
        <title>Hybrid origin of Populus tomentosa Carr. identified through genome sequencing and phylogenomic analysis.</title>
        <authorList>
            <person name="An X."/>
            <person name="Gao K."/>
            <person name="Chen Z."/>
            <person name="Li J."/>
            <person name="Yang X."/>
            <person name="Yang X."/>
            <person name="Zhou J."/>
            <person name="Guo T."/>
            <person name="Zhao T."/>
            <person name="Huang S."/>
            <person name="Miao D."/>
            <person name="Khan W.U."/>
            <person name="Rao P."/>
            <person name="Ye M."/>
            <person name="Lei B."/>
            <person name="Liao W."/>
            <person name="Wang J."/>
            <person name="Ji L."/>
            <person name="Li Y."/>
            <person name="Guo B."/>
            <person name="Mustafa N.S."/>
            <person name="Li S."/>
            <person name="Yun Q."/>
            <person name="Keller S.R."/>
            <person name="Mao J."/>
            <person name="Zhang R."/>
            <person name="Strauss S.H."/>
        </authorList>
    </citation>
    <scope>NUCLEOTIDE SEQUENCE</scope>
    <source>
        <strain evidence="8">GM15</strain>
        <tissue evidence="8">Leaf</tissue>
    </source>
</reference>
<feature type="compositionally biased region" description="Low complexity" evidence="6">
    <location>
        <begin position="1"/>
        <end position="11"/>
    </location>
</feature>
<evidence type="ECO:0000313" key="9">
    <source>
        <dbReference type="Proteomes" id="UP000886885"/>
    </source>
</evidence>
<keyword evidence="9" id="KW-1185">Reference proteome</keyword>
<dbReference type="InterPro" id="IPR004827">
    <property type="entry name" value="bZIP"/>
</dbReference>
<evidence type="ECO:0000256" key="5">
    <source>
        <dbReference type="ARBA" id="ARBA00023242"/>
    </source>
</evidence>
<name>A0A8X8CSB6_POPTO</name>
<gene>
    <name evidence="8" type="ORF">POTOM_021242</name>
</gene>
<keyword evidence="3" id="KW-0238">DNA-binding</keyword>
<keyword evidence="2" id="KW-0805">Transcription regulation</keyword>
<evidence type="ECO:0000313" key="8">
    <source>
        <dbReference type="EMBL" id="KAG6773901.1"/>
    </source>
</evidence>
<proteinExistence type="predicted"/>
<dbReference type="GO" id="GO:0045893">
    <property type="term" value="P:positive regulation of DNA-templated transcription"/>
    <property type="evidence" value="ECO:0007669"/>
    <property type="project" value="TreeGrafter"/>
</dbReference>
<accession>A0A8X8CSB6</accession>
<dbReference type="PANTHER" id="PTHR45764:SF77">
    <property type="entry name" value="BZIP DOMAIN-CONTAINING PROTEIN"/>
    <property type="match status" value="1"/>
</dbReference>